<reference evidence="3" key="1">
    <citation type="journal article" date="2019" name="Int. J. Syst. Evol. Microbiol.">
        <title>The Global Catalogue of Microorganisms (GCM) 10K type strain sequencing project: providing services to taxonomists for standard genome sequencing and annotation.</title>
        <authorList>
            <consortium name="The Broad Institute Genomics Platform"/>
            <consortium name="The Broad Institute Genome Sequencing Center for Infectious Disease"/>
            <person name="Wu L."/>
            <person name="Ma J."/>
        </authorList>
    </citation>
    <scope>NUCLEOTIDE SEQUENCE [LARGE SCALE GENOMIC DNA]</scope>
    <source>
        <strain evidence="3">JCM 4542</strain>
    </source>
</reference>
<evidence type="ECO:0000313" key="2">
    <source>
        <dbReference type="EMBL" id="GAA2707569.1"/>
    </source>
</evidence>
<organism evidence="2 3">
    <name type="scientific">Streptomyces luteosporeus</name>
    <dbReference type="NCBI Taxonomy" id="173856"/>
    <lineage>
        <taxon>Bacteria</taxon>
        <taxon>Bacillati</taxon>
        <taxon>Actinomycetota</taxon>
        <taxon>Actinomycetes</taxon>
        <taxon>Kitasatosporales</taxon>
        <taxon>Streptomycetaceae</taxon>
        <taxon>Streptomyces</taxon>
    </lineage>
</organism>
<gene>
    <name evidence="2" type="ORF">GCM10010315_02360</name>
</gene>
<evidence type="ECO:0000313" key="3">
    <source>
        <dbReference type="Proteomes" id="UP001500886"/>
    </source>
</evidence>
<sequence>MAGEISWQKSSFSGGDLNQDCVEIARSSGLIAIRESDVPHVILTTTTRHLRDLIRSVKQGAIDHSI</sequence>
<keyword evidence="3" id="KW-1185">Reference proteome</keyword>
<dbReference type="EMBL" id="BAAASL010000001">
    <property type="protein sequence ID" value="GAA2707569.1"/>
    <property type="molecule type" value="Genomic_DNA"/>
</dbReference>
<feature type="domain" description="DUF397" evidence="1">
    <location>
        <begin position="6"/>
        <end position="58"/>
    </location>
</feature>
<name>A0ABP6FY70_9ACTN</name>
<proteinExistence type="predicted"/>
<dbReference type="InterPro" id="IPR007278">
    <property type="entry name" value="DUF397"/>
</dbReference>
<evidence type="ECO:0000259" key="1">
    <source>
        <dbReference type="Pfam" id="PF04149"/>
    </source>
</evidence>
<comment type="caution">
    <text evidence="2">The sequence shown here is derived from an EMBL/GenBank/DDBJ whole genome shotgun (WGS) entry which is preliminary data.</text>
</comment>
<protein>
    <recommendedName>
        <fullName evidence="1">DUF397 domain-containing protein</fullName>
    </recommendedName>
</protein>
<accession>A0ABP6FY70</accession>
<dbReference type="Pfam" id="PF04149">
    <property type="entry name" value="DUF397"/>
    <property type="match status" value="1"/>
</dbReference>
<dbReference type="RefSeq" id="WP_344432677.1">
    <property type="nucleotide sequence ID" value="NZ_BAAASL010000001.1"/>
</dbReference>
<dbReference type="Proteomes" id="UP001500886">
    <property type="component" value="Unassembled WGS sequence"/>
</dbReference>